<dbReference type="GO" id="GO:0098552">
    <property type="term" value="C:side of membrane"/>
    <property type="evidence" value="ECO:0007669"/>
    <property type="project" value="UniProtKB-KW"/>
</dbReference>
<evidence type="ECO:0000256" key="7">
    <source>
        <dbReference type="ARBA" id="ARBA00023180"/>
    </source>
</evidence>
<dbReference type="GO" id="GO:0032222">
    <property type="term" value="P:regulation of synaptic transmission, cholinergic"/>
    <property type="evidence" value="ECO:0007669"/>
    <property type="project" value="InterPro"/>
</dbReference>
<protein>
    <recommendedName>
        <fullName evidence="11">Protein quiver</fullName>
    </recommendedName>
</protein>
<evidence type="ECO:0000256" key="9">
    <source>
        <dbReference type="SAM" id="SignalP"/>
    </source>
</evidence>
<evidence type="ECO:0008006" key="11">
    <source>
        <dbReference type="Google" id="ProtNLM"/>
    </source>
</evidence>
<feature type="chain" id="PRO_5031057712" description="Protein quiver" evidence="9">
    <location>
        <begin position="28"/>
        <end position="167"/>
    </location>
</feature>
<feature type="signal peptide" evidence="9">
    <location>
        <begin position="1"/>
        <end position="27"/>
    </location>
</feature>
<sequence length="167" mass="18018">MKHSSTDSLPALVFTCVTCWTCSSIIASQDDCKDPFNVSRSFGYKVNCDLELSSPPPGHKQYCKKIVLQPNIHSGFVTERSCAWANESDPQASSCPSLNLRVDFCGVCSQDGCNGSPSYSTTSIMRNQALLGWDGCNGSPSYSTPSIMRNQALLGLVLLIHSLARAS</sequence>
<name>A0A7R9DB78_TIMPO</name>
<evidence type="ECO:0000256" key="6">
    <source>
        <dbReference type="ARBA" id="ARBA00023136"/>
    </source>
</evidence>
<evidence type="ECO:0000256" key="3">
    <source>
        <dbReference type="ARBA" id="ARBA00022692"/>
    </source>
</evidence>
<dbReference type="InterPro" id="IPR050975">
    <property type="entry name" value="Sleep_regulator"/>
</dbReference>
<keyword evidence="6" id="KW-0472">Membrane</keyword>
<dbReference type="PANTHER" id="PTHR33562">
    <property type="entry name" value="ATILLA, ISOFORM B-RELATED-RELATED"/>
    <property type="match status" value="1"/>
</dbReference>
<evidence type="ECO:0000256" key="1">
    <source>
        <dbReference type="ARBA" id="ARBA00004589"/>
    </source>
</evidence>
<gene>
    <name evidence="10" type="ORF">TPSB3V08_LOCUS7869</name>
</gene>
<evidence type="ECO:0000256" key="5">
    <source>
        <dbReference type="ARBA" id="ARBA00022989"/>
    </source>
</evidence>
<evidence type="ECO:0000256" key="8">
    <source>
        <dbReference type="ARBA" id="ARBA00023288"/>
    </source>
</evidence>
<keyword evidence="3" id="KW-0812">Transmembrane</keyword>
<evidence type="ECO:0000256" key="2">
    <source>
        <dbReference type="ARBA" id="ARBA00022622"/>
    </source>
</evidence>
<dbReference type="InterPro" id="IPR031424">
    <property type="entry name" value="QVR-like"/>
</dbReference>
<reference evidence="10" key="1">
    <citation type="submission" date="2020-11" db="EMBL/GenBank/DDBJ databases">
        <authorList>
            <person name="Tran Van P."/>
        </authorList>
    </citation>
    <scope>NUCLEOTIDE SEQUENCE</scope>
</reference>
<keyword evidence="4 9" id="KW-0732">Signal</keyword>
<accession>A0A7R9DB78</accession>
<dbReference type="EMBL" id="OD005341">
    <property type="protein sequence ID" value="CAD7411408.1"/>
    <property type="molecule type" value="Genomic_DNA"/>
</dbReference>
<comment type="subcellular location">
    <subcellularLocation>
        <location evidence="1">Membrane</location>
        <topology evidence="1">Lipid-anchor</topology>
        <topology evidence="1">GPI-anchor</topology>
    </subcellularLocation>
</comment>
<proteinExistence type="predicted"/>
<dbReference type="AlphaFoldDB" id="A0A7R9DB78"/>
<keyword evidence="7" id="KW-0325">Glycoprotein</keyword>
<dbReference type="Pfam" id="PF17064">
    <property type="entry name" value="QVR"/>
    <property type="match status" value="1"/>
</dbReference>
<dbReference type="PANTHER" id="PTHR33562:SF2">
    <property type="entry name" value="PROTEIN QUIVER"/>
    <property type="match status" value="1"/>
</dbReference>
<keyword evidence="5" id="KW-1133">Transmembrane helix</keyword>
<organism evidence="10">
    <name type="scientific">Timema poppense</name>
    <name type="common">Walking stick</name>
    <dbReference type="NCBI Taxonomy" id="170557"/>
    <lineage>
        <taxon>Eukaryota</taxon>
        <taxon>Metazoa</taxon>
        <taxon>Ecdysozoa</taxon>
        <taxon>Arthropoda</taxon>
        <taxon>Hexapoda</taxon>
        <taxon>Insecta</taxon>
        <taxon>Pterygota</taxon>
        <taxon>Neoptera</taxon>
        <taxon>Polyneoptera</taxon>
        <taxon>Phasmatodea</taxon>
        <taxon>Timematodea</taxon>
        <taxon>Timematoidea</taxon>
        <taxon>Timematidae</taxon>
        <taxon>Timema</taxon>
    </lineage>
</organism>
<evidence type="ECO:0000313" key="10">
    <source>
        <dbReference type="EMBL" id="CAD7411408.1"/>
    </source>
</evidence>
<keyword evidence="8" id="KW-0449">Lipoprotein</keyword>
<dbReference type="GO" id="GO:0030431">
    <property type="term" value="P:sleep"/>
    <property type="evidence" value="ECO:0007669"/>
    <property type="project" value="InterPro"/>
</dbReference>
<evidence type="ECO:0000256" key="4">
    <source>
        <dbReference type="ARBA" id="ARBA00022729"/>
    </source>
</evidence>
<keyword evidence="2" id="KW-0336">GPI-anchor</keyword>